<dbReference type="SMART" id="SM00513">
    <property type="entry name" value="SAP"/>
    <property type="match status" value="1"/>
</dbReference>
<protein>
    <submittedName>
        <fullName evidence="3">SAP domain</fullName>
    </submittedName>
</protein>
<dbReference type="Pfam" id="PF02037">
    <property type="entry name" value="SAP"/>
    <property type="match status" value="1"/>
</dbReference>
<reference evidence="3" key="1">
    <citation type="submission" date="2015-09" db="EMBL/GenBank/DDBJ databases">
        <authorList>
            <consortium name="Pathogen Informatics"/>
        </authorList>
    </citation>
    <scope>NUCLEOTIDE SEQUENCE</scope>
    <source>
        <strain evidence="3">2789STDY5834896</strain>
    </source>
</reference>
<evidence type="ECO:0000256" key="1">
    <source>
        <dbReference type="SAM" id="MobiDB-lite"/>
    </source>
</evidence>
<dbReference type="PROSITE" id="PS50800">
    <property type="entry name" value="SAP"/>
    <property type="match status" value="1"/>
</dbReference>
<evidence type="ECO:0000259" key="2">
    <source>
        <dbReference type="PROSITE" id="PS50800"/>
    </source>
</evidence>
<feature type="region of interest" description="Disordered" evidence="1">
    <location>
        <begin position="1"/>
        <end position="57"/>
    </location>
</feature>
<organism evidence="3">
    <name type="scientific">uncultured Anaerotruncus sp</name>
    <dbReference type="NCBI Taxonomy" id="905011"/>
    <lineage>
        <taxon>Bacteria</taxon>
        <taxon>Bacillati</taxon>
        <taxon>Bacillota</taxon>
        <taxon>Clostridia</taxon>
        <taxon>Eubacteriales</taxon>
        <taxon>Oscillospiraceae</taxon>
        <taxon>Anaerotruncus</taxon>
        <taxon>environmental samples</taxon>
    </lineage>
</organism>
<evidence type="ECO:0000313" key="3">
    <source>
        <dbReference type="EMBL" id="SCJ38105.1"/>
    </source>
</evidence>
<gene>
    <name evidence="3" type="ORF">SAMEA3545359_00157</name>
</gene>
<feature type="domain" description="SAP" evidence="2">
    <location>
        <begin position="165"/>
        <end position="199"/>
    </location>
</feature>
<feature type="compositionally biased region" description="Low complexity" evidence="1">
    <location>
        <begin position="35"/>
        <end position="49"/>
    </location>
</feature>
<dbReference type="Gene3D" id="1.10.720.30">
    <property type="entry name" value="SAP domain"/>
    <property type="match status" value="1"/>
</dbReference>
<proteinExistence type="predicted"/>
<dbReference type="EMBL" id="FMHG01000001">
    <property type="protein sequence ID" value="SCJ38105.1"/>
    <property type="molecule type" value="Genomic_DNA"/>
</dbReference>
<dbReference type="SUPFAM" id="SSF68906">
    <property type="entry name" value="SAP domain"/>
    <property type="match status" value="1"/>
</dbReference>
<sequence length="385" mass="42196">MGILDLFRRKKRDKDAPAAAADTPDQQPSREAPAEDAPPTAAVDEPPAACKTTAQSEAAAGDIPAAGAVAAPIADADKAEEAAAESCTPVEGETDIEKAAAGDGQAEVLSPTEILMLFYAENYSQDQQFFEGFWYYDYQLQDPYPTLQMLWEQGYLQLGDLTGTLQRETAANLRQLLRRQGLPTSGNKQVLVQRLLDSVGPQALQQLFPHRRFCLTEKGRQIVAQNPGIYYAHTHPNCGVDICTAHQLCAGPQNHLTALYAQLEKKARQQLEQQDWAAYRTTRFGMSQIAQDQDDQHRALRLLAEVLYCDLYQLGADAAAISRAKLPTGTLRALRAVQRALELSDRQLHEALTGEFSTLLSPRHELPDETCADIVLDALGAAVKV</sequence>
<dbReference type="AlphaFoldDB" id="A0A1C6FYU0"/>
<dbReference type="InterPro" id="IPR036361">
    <property type="entry name" value="SAP_dom_sf"/>
</dbReference>
<accession>A0A1C6FYU0</accession>
<dbReference type="InterPro" id="IPR003034">
    <property type="entry name" value="SAP_dom"/>
</dbReference>
<name>A0A1C6FYU0_9FIRM</name>